<dbReference type="PANTHER" id="PTHR43531">
    <property type="entry name" value="PROTEIN ICFG"/>
    <property type="match status" value="1"/>
</dbReference>
<dbReference type="GO" id="GO:0007165">
    <property type="term" value="P:signal transduction"/>
    <property type="evidence" value="ECO:0007669"/>
    <property type="project" value="UniProtKB-KW"/>
</dbReference>
<comment type="caution">
    <text evidence="10">The sequence shown here is derived from an EMBL/GenBank/DDBJ whole genome shotgun (WGS) entry which is preliminary data.</text>
</comment>
<dbReference type="PANTHER" id="PTHR43531:SF11">
    <property type="entry name" value="METHYL-ACCEPTING CHEMOTAXIS PROTEIN 3"/>
    <property type="match status" value="1"/>
</dbReference>
<keyword evidence="4" id="KW-0807">Transducer</keyword>
<keyword evidence="2" id="KW-0145">Chemotaxis</keyword>
<dbReference type="EMBL" id="QFBC01000010">
    <property type="protein sequence ID" value="PWE54469.1"/>
    <property type="molecule type" value="Genomic_DNA"/>
</dbReference>
<dbReference type="SUPFAM" id="SSF58104">
    <property type="entry name" value="Methyl-accepting chemotaxis protein (MCP) signaling domain"/>
    <property type="match status" value="1"/>
</dbReference>
<dbReference type="SUPFAM" id="SSF158472">
    <property type="entry name" value="HAMP domain-like"/>
    <property type="match status" value="1"/>
</dbReference>
<evidence type="ECO:0000313" key="10">
    <source>
        <dbReference type="EMBL" id="PWE54469.1"/>
    </source>
</evidence>
<dbReference type="InterPro" id="IPR003660">
    <property type="entry name" value="HAMP_dom"/>
</dbReference>
<dbReference type="Gene3D" id="1.10.287.950">
    <property type="entry name" value="Methyl-accepting chemotaxis protein"/>
    <property type="match status" value="1"/>
</dbReference>
<dbReference type="SMART" id="SM00304">
    <property type="entry name" value="HAMP"/>
    <property type="match status" value="2"/>
</dbReference>
<dbReference type="GO" id="GO:0006935">
    <property type="term" value="P:chemotaxis"/>
    <property type="evidence" value="ECO:0007669"/>
    <property type="project" value="UniProtKB-KW"/>
</dbReference>
<feature type="region of interest" description="Disordered" evidence="6">
    <location>
        <begin position="602"/>
        <end position="655"/>
    </location>
</feature>
<dbReference type="InterPro" id="IPR051310">
    <property type="entry name" value="MCP_chemotaxis"/>
</dbReference>
<dbReference type="GO" id="GO:0016020">
    <property type="term" value="C:membrane"/>
    <property type="evidence" value="ECO:0007669"/>
    <property type="project" value="UniProtKB-SubCell"/>
</dbReference>
<dbReference type="AlphaFoldDB" id="A0A2U2DMG4"/>
<comment type="subcellular location">
    <subcellularLocation>
        <location evidence="1">Membrane</location>
    </subcellularLocation>
</comment>
<keyword evidence="7" id="KW-0472">Membrane</keyword>
<dbReference type="PROSITE" id="PS50885">
    <property type="entry name" value="HAMP"/>
    <property type="match status" value="2"/>
</dbReference>
<organism evidence="10 11">
    <name type="scientific">Metarhizobium album</name>
    <dbReference type="NCBI Taxonomy" id="2182425"/>
    <lineage>
        <taxon>Bacteria</taxon>
        <taxon>Pseudomonadati</taxon>
        <taxon>Pseudomonadota</taxon>
        <taxon>Alphaproteobacteria</taxon>
        <taxon>Hyphomicrobiales</taxon>
        <taxon>Rhizobiaceae</taxon>
        <taxon>Metarhizobium</taxon>
    </lineage>
</organism>
<dbReference type="Pfam" id="PF00015">
    <property type="entry name" value="MCPsignal"/>
    <property type="match status" value="1"/>
</dbReference>
<evidence type="ECO:0000256" key="3">
    <source>
        <dbReference type="ARBA" id="ARBA00029447"/>
    </source>
</evidence>
<feature type="compositionally biased region" description="Low complexity" evidence="6">
    <location>
        <begin position="609"/>
        <end position="618"/>
    </location>
</feature>
<evidence type="ECO:0000256" key="2">
    <source>
        <dbReference type="ARBA" id="ARBA00022500"/>
    </source>
</evidence>
<proteinExistence type="inferred from homology"/>
<protein>
    <submittedName>
        <fullName evidence="10">Methyl-accepting chemotaxis protein</fullName>
    </submittedName>
</protein>
<evidence type="ECO:0000256" key="7">
    <source>
        <dbReference type="SAM" id="Phobius"/>
    </source>
</evidence>
<dbReference type="FunFam" id="1.10.287.950:FF:000001">
    <property type="entry name" value="Methyl-accepting chemotaxis sensory transducer"/>
    <property type="match status" value="1"/>
</dbReference>
<evidence type="ECO:0000256" key="6">
    <source>
        <dbReference type="SAM" id="MobiDB-lite"/>
    </source>
</evidence>
<keyword evidence="5" id="KW-0175">Coiled coil</keyword>
<keyword evidence="7" id="KW-0812">Transmembrane</keyword>
<feature type="coiled-coil region" evidence="5">
    <location>
        <begin position="274"/>
        <end position="301"/>
    </location>
</feature>
<feature type="domain" description="Methyl-accepting transducer" evidence="8">
    <location>
        <begin position="355"/>
        <end position="584"/>
    </location>
</feature>
<feature type="domain" description="HAMP" evidence="9">
    <location>
        <begin position="298"/>
        <end position="350"/>
    </location>
</feature>
<dbReference type="RefSeq" id="WP_109460098.1">
    <property type="nucleotide sequence ID" value="NZ_QFBC01000010.1"/>
</dbReference>
<gene>
    <name evidence="10" type="ORF">DEM27_20415</name>
</gene>
<evidence type="ECO:0000259" key="8">
    <source>
        <dbReference type="PROSITE" id="PS50111"/>
    </source>
</evidence>
<evidence type="ECO:0000256" key="5">
    <source>
        <dbReference type="SAM" id="Coils"/>
    </source>
</evidence>
<evidence type="ECO:0000259" key="9">
    <source>
        <dbReference type="PROSITE" id="PS50885"/>
    </source>
</evidence>
<feature type="transmembrane region" description="Helical" evidence="7">
    <location>
        <begin position="16"/>
        <end position="36"/>
    </location>
</feature>
<evidence type="ECO:0000256" key="1">
    <source>
        <dbReference type="ARBA" id="ARBA00004370"/>
    </source>
</evidence>
<dbReference type="Pfam" id="PF00672">
    <property type="entry name" value="HAMP"/>
    <property type="match status" value="2"/>
</dbReference>
<reference evidence="10 11" key="1">
    <citation type="submission" date="2018-05" db="EMBL/GenBank/DDBJ databases">
        <title>The draft genome of strain NS-104.</title>
        <authorList>
            <person name="Hang P."/>
            <person name="Jiang J."/>
        </authorList>
    </citation>
    <scope>NUCLEOTIDE SEQUENCE [LARGE SCALE GENOMIC DNA]</scope>
    <source>
        <strain evidence="10 11">NS-104</strain>
    </source>
</reference>
<dbReference type="Gene3D" id="1.10.8.500">
    <property type="entry name" value="HAMP domain in histidine kinase"/>
    <property type="match status" value="1"/>
</dbReference>
<dbReference type="OrthoDB" id="3378718at2"/>
<evidence type="ECO:0000313" key="11">
    <source>
        <dbReference type="Proteomes" id="UP000245252"/>
    </source>
</evidence>
<dbReference type="CDD" id="cd11386">
    <property type="entry name" value="MCP_signal"/>
    <property type="match status" value="1"/>
</dbReference>
<dbReference type="InterPro" id="IPR004089">
    <property type="entry name" value="MCPsignal_dom"/>
</dbReference>
<comment type="similarity">
    <text evidence="3">Belongs to the methyl-accepting chemotaxis (MCP) protein family.</text>
</comment>
<name>A0A2U2DMG4_9HYPH</name>
<dbReference type="PROSITE" id="PS50111">
    <property type="entry name" value="CHEMOTAXIS_TRANSDUC_2"/>
    <property type="match status" value="1"/>
</dbReference>
<evidence type="ECO:0000256" key="4">
    <source>
        <dbReference type="PROSITE-ProRule" id="PRU00284"/>
    </source>
</evidence>
<dbReference type="SMART" id="SM00283">
    <property type="entry name" value="MA"/>
    <property type="match status" value="1"/>
</dbReference>
<keyword evidence="7" id="KW-1133">Transmembrane helix</keyword>
<feature type="domain" description="HAMP" evidence="9">
    <location>
        <begin position="217"/>
        <end position="270"/>
    </location>
</feature>
<dbReference type="CDD" id="cd06225">
    <property type="entry name" value="HAMP"/>
    <property type="match status" value="1"/>
</dbReference>
<sequence length="655" mass="70146">MSTSSIEKTLSVRQRLLSLSVAAIIGFGSVIVVGWYQNSQVNTALDRANTIQTSVGIVNEMRTANLELVLAAMDTIIDRDEKTIQPERMQTIQASISTLSDGRQILRDLAADLGAEALVGTYEADLKQLQQAIAVDLKSMVEKGAPVEEYGKLDDAVDGAGARMGAVLKTLSTDGGKLVVKSVADAEAISSSALLYQLAFGLIALLTMTALQKYHGGSLRRGISAVRQSMQQIVDGDTTRPVSETSRGDEIGDMARATEVFRLAAVEKLSLEQQADNNRRRDESEQKIRDAERRAEEKAIKAVVDALANALNRLSEGDVTVSIDNPFRTDFEQLRADFNRTTARLRQVLIEIRENGTSIEANSRQMRVSADDLARRTEQQAASLEETSAALDQITATVRSATVRAEEASHMVDEIKRDSEKSDKIVSDAMAAMERIEDASREIGKIINVIDEIAFQTNLLALNAGVEAARAGEAGKGFAVVAQEVRELAGRAATAAKDIKTLVGKSSTEVNSGVQLVTATGESLNKMGENVLRINDHVQSIVTSAREQSVGLSEINTAVSQMDQATQKNAAMVEETNAASHTLASDAENLAHLIGQFNIGGGASSAQMPRPATAASRPTPSPAKALLNRVAGTFSNGNAARKPAPAAVSEEWEEF</sequence>
<dbReference type="Proteomes" id="UP000245252">
    <property type="component" value="Unassembled WGS sequence"/>
</dbReference>
<keyword evidence="11" id="KW-1185">Reference proteome</keyword>
<accession>A0A2U2DMG4</accession>